<dbReference type="EMBL" id="VTDN01000011">
    <property type="protein sequence ID" value="MEB5477641.1"/>
    <property type="molecule type" value="Genomic_DNA"/>
</dbReference>
<feature type="domain" description="Methylated-DNA-[protein]-cysteine S-methyltransferase DNA binding" evidence="9">
    <location>
        <begin position="80"/>
        <end position="159"/>
    </location>
</feature>
<evidence type="ECO:0000256" key="1">
    <source>
        <dbReference type="ARBA" id="ARBA00001286"/>
    </source>
</evidence>
<evidence type="ECO:0000313" key="11">
    <source>
        <dbReference type="EMBL" id="MEB5477641.1"/>
    </source>
</evidence>
<dbReference type="HAMAP" id="MF_00772">
    <property type="entry name" value="OGT"/>
    <property type="match status" value="1"/>
</dbReference>
<dbReference type="PANTHER" id="PTHR10815">
    <property type="entry name" value="METHYLATED-DNA--PROTEIN-CYSTEINE METHYLTRANSFERASE"/>
    <property type="match status" value="1"/>
</dbReference>
<name>A0ABU6DUU8_9GAMM</name>
<dbReference type="InterPro" id="IPR023546">
    <property type="entry name" value="MGMT"/>
</dbReference>
<evidence type="ECO:0000259" key="9">
    <source>
        <dbReference type="Pfam" id="PF01035"/>
    </source>
</evidence>
<dbReference type="Proteomes" id="UP001339883">
    <property type="component" value="Unassembled WGS sequence"/>
</dbReference>
<comment type="subcellular location">
    <subcellularLocation>
        <location evidence="8">Cytoplasm</location>
    </subcellularLocation>
</comment>
<gene>
    <name evidence="11" type="ORF">I2F25_11395</name>
</gene>
<evidence type="ECO:0000256" key="4">
    <source>
        <dbReference type="ARBA" id="ARBA00022679"/>
    </source>
</evidence>
<comment type="catalytic activity">
    <reaction evidence="1 8">
        <text>a 4-O-methyl-thymidine in DNA + L-cysteinyl-[protein] = a thymidine in DNA + S-methyl-L-cysteinyl-[protein]</text>
        <dbReference type="Rhea" id="RHEA:53428"/>
        <dbReference type="Rhea" id="RHEA-COMP:10131"/>
        <dbReference type="Rhea" id="RHEA-COMP:10132"/>
        <dbReference type="Rhea" id="RHEA-COMP:13555"/>
        <dbReference type="Rhea" id="RHEA-COMP:13556"/>
        <dbReference type="ChEBI" id="CHEBI:29950"/>
        <dbReference type="ChEBI" id="CHEBI:82612"/>
        <dbReference type="ChEBI" id="CHEBI:137386"/>
        <dbReference type="ChEBI" id="CHEBI:137387"/>
        <dbReference type="EC" id="2.1.1.63"/>
    </reaction>
</comment>
<dbReference type="Pfam" id="PF01035">
    <property type="entry name" value="DNA_binding_1"/>
    <property type="match status" value="1"/>
</dbReference>
<dbReference type="EC" id="2.1.1.63" evidence="8"/>
<feature type="active site" description="Nucleophile; methyl group acceptor" evidence="8">
    <location>
        <position position="131"/>
    </location>
</feature>
<keyword evidence="2 8" id="KW-0963">Cytoplasm</keyword>
<keyword evidence="3 8" id="KW-0489">Methyltransferase</keyword>
<keyword evidence="12" id="KW-1185">Reference proteome</keyword>
<proteinExistence type="inferred from homology"/>
<dbReference type="InterPro" id="IPR014048">
    <property type="entry name" value="MethylDNA_cys_MeTrfase_DNA-bd"/>
</dbReference>
<evidence type="ECO:0000256" key="5">
    <source>
        <dbReference type="ARBA" id="ARBA00022763"/>
    </source>
</evidence>
<dbReference type="Gene3D" id="1.10.10.10">
    <property type="entry name" value="Winged helix-like DNA-binding domain superfamily/Winged helix DNA-binding domain"/>
    <property type="match status" value="1"/>
</dbReference>
<dbReference type="InterPro" id="IPR036388">
    <property type="entry name" value="WH-like_DNA-bd_sf"/>
</dbReference>
<dbReference type="InterPro" id="IPR008332">
    <property type="entry name" value="MethylG_MeTrfase_N"/>
</dbReference>
<reference evidence="11 12" key="1">
    <citation type="submission" date="2019-08" db="EMBL/GenBank/DDBJ databases">
        <title>Five species of Acinetobacter isolated from floral nectar and animal pollinators.</title>
        <authorList>
            <person name="Hendry T.A."/>
        </authorList>
    </citation>
    <scope>NUCLEOTIDE SEQUENCE [LARGE SCALE GENOMIC DNA]</scope>
    <source>
        <strain evidence="11 12">MD18.27</strain>
    </source>
</reference>
<comment type="function">
    <text evidence="8">Involved in the cellular defense against the biological effects of O6-methylguanine (O6-MeG) and O4-methylthymine (O4-MeT) in DNA. Repairs the methylated nucleobase in DNA by stoichiometrically transferring the methyl group to a cysteine residue in the enzyme. This is a suicide reaction: the enzyme is irreversibly inactivated.</text>
</comment>
<evidence type="ECO:0000256" key="7">
    <source>
        <dbReference type="ARBA" id="ARBA00049348"/>
    </source>
</evidence>
<evidence type="ECO:0000256" key="3">
    <source>
        <dbReference type="ARBA" id="ARBA00022603"/>
    </source>
</evidence>
<comment type="catalytic activity">
    <reaction evidence="7 8">
        <text>a 6-O-methyl-2'-deoxyguanosine in DNA + L-cysteinyl-[protein] = S-methyl-L-cysteinyl-[protein] + a 2'-deoxyguanosine in DNA</text>
        <dbReference type="Rhea" id="RHEA:24000"/>
        <dbReference type="Rhea" id="RHEA-COMP:10131"/>
        <dbReference type="Rhea" id="RHEA-COMP:10132"/>
        <dbReference type="Rhea" id="RHEA-COMP:11367"/>
        <dbReference type="Rhea" id="RHEA-COMP:11368"/>
        <dbReference type="ChEBI" id="CHEBI:29950"/>
        <dbReference type="ChEBI" id="CHEBI:82612"/>
        <dbReference type="ChEBI" id="CHEBI:85445"/>
        <dbReference type="ChEBI" id="CHEBI:85448"/>
        <dbReference type="EC" id="2.1.1.63"/>
    </reaction>
</comment>
<evidence type="ECO:0000259" key="10">
    <source>
        <dbReference type="Pfam" id="PF02870"/>
    </source>
</evidence>
<dbReference type="NCBIfam" id="TIGR00589">
    <property type="entry name" value="ogt"/>
    <property type="match status" value="1"/>
</dbReference>
<comment type="similarity">
    <text evidence="8">Belongs to the MGMT family.</text>
</comment>
<dbReference type="InterPro" id="IPR036217">
    <property type="entry name" value="MethylDNA_cys_MeTrfase_DNAb"/>
</dbReference>
<sequence>MDLFEISMDSPLGKLRLIAYDQALVAVCWPDDEISMFAKQKFAIKHNHPIFDLAQYQLNEYFNKKRQDFDIPLDFLGGTPFQQSVWNALKKILFATTWSYSDVASYLNHPLAIRAIGGTIGKNPLSIIIPCHRVIGKNGKLTGFAGGLDRKKYLLEIENIRIDV</sequence>
<evidence type="ECO:0000256" key="2">
    <source>
        <dbReference type="ARBA" id="ARBA00022490"/>
    </source>
</evidence>
<evidence type="ECO:0000313" key="12">
    <source>
        <dbReference type="Proteomes" id="UP001339883"/>
    </source>
</evidence>
<dbReference type="RefSeq" id="WP_325776037.1">
    <property type="nucleotide sequence ID" value="NZ_VTDN01000011.1"/>
</dbReference>
<comment type="caution">
    <text evidence="11">The sequence shown here is derived from an EMBL/GenBank/DDBJ whole genome shotgun (WGS) entry which is preliminary data.</text>
</comment>
<dbReference type="Pfam" id="PF02870">
    <property type="entry name" value="Methyltransf_1N"/>
    <property type="match status" value="1"/>
</dbReference>
<dbReference type="SUPFAM" id="SSF53155">
    <property type="entry name" value="Methylated DNA-protein cysteine methyltransferase domain"/>
    <property type="match status" value="1"/>
</dbReference>
<feature type="domain" description="Methylguanine DNA methyltransferase ribonuclease-like" evidence="10">
    <location>
        <begin position="6"/>
        <end position="75"/>
    </location>
</feature>
<keyword evidence="4 8" id="KW-0808">Transferase</keyword>
<dbReference type="PROSITE" id="PS00374">
    <property type="entry name" value="MGMT"/>
    <property type="match status" value="1"/>
</dbReference>
<dbReference type="InterPro" id="IPR036631">
    <property type="entry name" value="MGMT_N_sf"/>
</dbReference>
<dbReference type="PANTHER" id="PTHR10815:SF5">
    <property type="entry name" value="METHYLATED-DNA--PROTEIN-CYSTEINE METHYLTRANSFERASE"/>
    <property type="match status" value="1"/>
</dbReference>
<organism evidence="11 12">
    <name type="scientific">Acinetobacter pollinis</name>
    <dbReference type="NCBI Taxonomy" id="2605270"/>
    <lineage>
        <taxon>Bacteria</taxon>
        <taxon>Pseudomonadati</taxon>
        <taxon>Pseudomonadota</taxon>
        <taxon>Gammaproteobacteria</taxon>
        <taxon>Moraxellales</taxon>
        <taxon>Moraxellaceae</taxon>
        <taxon>Acinetobacter</taxon>
    </lineage>
</organism>
<comment type="miscellaneous">
    <text evidence="8">This enzyme catalyzes only one turnover and therefore is not strictly catalytic. According to one definition, an enzyme is a biocatalyst that acts repeatedly and over many reaction cycles.</text>
</comment>
<keyword evidence="6 8" id="KW-0234">DNA repair</keyword>
<dbReference type="CDD" id="cd06445">
    <property type="entry name" value="ATase"/>
    <property type="match status" value="1"/>
</dbReference>
<accession>A0ABU6DUU8</accession>
<dbReference type="InterPro" id="IPR001497">
    <property type="entry name" value="MethylDNA_cys_MeTrfase_AS"/>
</dbReference>
<evidence type="ECO:0000256" key="6">
    <source>
        <dbReference type="ARBA" id="ARBA00023204"/>
    </source>
</evidence>
<protein>
    <recommendedName>
        <fullName evidence="8">Methylated-DNA--protein-cysteine methyltransferase</fullName>
        <ecNumber evidence="8">2.1.1.63</ecNumber>
    </recommendedName>
    <alternativeName>
        <fullName evidence="8">6-O-methylguanine-DNA methyltransferase</fullName>
        <shortName evidence="8">MGMT</shortName>
    </alternativeName>
    <alternativeName>
        <fullName evidence="8">O-6-methylguanine-DNA-alkyltransferase</fullName>
    </alternativeName>
</protein>
<keyword evidence="5 8" id="KW-0227">DNA damage</keyword>
<dbReference type="SUPFAM" id="SSF46767">
    <property type="entry name" value="Methylated DNA-protein cysteine methyltransferase, C-terminal domain"/>
    <property type="match status" value="1"/>
</dbReference>
<dbReference type="Gene3D" id="3.30.160.70">
    <property type="entry name" value="Methylated DNA-protein cysteine methyltransferase domain"/>
    <property type="match status" value="1"/>
</dbReference>
<evidence type="ECO:0000256" key="8">
    <source>
        <dbReference type="HAMAP-Rule" id="MF_00772"/>
    </source>
</evidence>